<protein>
    <submittedName>
        <fullName evidence="1">Uncharacterized protein</fullName>
    </submittedName>
</protein>
<sequence>MDLVEQVEIYRIATACGIYSKTGLSEFIDKIIVDLDEPPYEIIEASLACNKNMQDALHILKEYFYSNNGSKTNINKHLLCIIRERYNSHKITLEDAIYYLDNLLKETDLENEMIANINYLSDGLYLAKERIYGEVEDIEQDFIKFISQYQ</sequence>
<reference evidence="1" key="1">
    <citation type="submission" date="2020-05" db="EMBL/GenBank/DDBJ databases">
        <title>Genomic insights into acetone-butanol-ethanol (ABE) fermentation by sequencing solventogenic clostridia strains.</title>
        <authorList>
            <person name="Brown S."/>
        </authorList>
    </citation>
    <scope>NUCLEOTIDE SEQUENCE</scope>
    <source>
        <strain evidence="1">DJ126</strain>
    </source>
</reference>
<dbReference type="EMBL" id="JABSXK010000001">
    <property type="protein sequence ID" value="NRV11097.1"/>
    <property type="molecule type" value="Genomic_DNA"/>
</dbReference>
<dbReference type="AlphaFoldDB" id="A0A9Q5GE38"/>
<gene>
    <name evidence="1" type="ORF">DFH45_004060</name>
</gene>
<evidence type="ECO:0000313" key="1">
    <source>
        <dbReference type="EMBL" id="NRV11097.1"/>
    </source>
</evidence>
<dbReference type="RefSeq" id="WP_077307664.1">
    <property type="nucleotide sequence ID" value="NZ_CP016090.1"/>
</dbReference>
<dbReference type="Proteomes" id="UP000821656">
    <property type="component" value="Unassembled WGS sequence"/>
</dbReference>
<evidence type="ECO:0000313" key="2">
    <source>
        <dbReference type="Proteomes" id="UP000821656"/>
    </source>
</evidence>
<name>A0A9Q5GE38_CLOBE</name>
<comment type="caution">
    <text evidence="1">The sequence shown here is derived from an EMBL/GenBank/DDBJ whole genome shotgun (WGS) entry which is preliminary data.</text>
</comment>
<organism evidence="1 2">
    <name type="scientific">Clostridium beijerinckii</name>
    <name type="common">Clostridium MP</name>
    <dbReference type="NCBI Taxonomy" id="1520"/>
    <lineage>
        <taxon>Bacteria</taxon>
        <taxon>Bacillati</taxon>
        <taxon>Bacillota</taxon>
        <taxon>Clostridia</taxon>
        <taxon>Eubacteriales</taxon>
        <taxon>Clostridiaceae</taxon>
        <taxon>Clostridium</taxon>
    </lineage>
</organism>
<accession>A0A9Q5GE38</accession>
<proteinExistence type="predicted"/>